<dbReference type="EMBL" id="VSRR010038658">
    <property type="protein sequence ID" value="MPC74299.1"/>
    <property type="molecule type" value="Genomic_DNA"/>
</dbReference>
<sequence length="185" mass="19217">MGWAPQCGPCVDSRDVSFERGCSDAWKTRATPDIQIYKAAVRFSERRGRKTGVARGVRHSPGVAGEAWVCECSSKPQDPPGPSCGGAQVLLAMLAATAAAAHTIIYSVDVATSTRKENVFGHLHLAEKTLLAARCCVEDQCARQAGKTFAAGSTCSVPLRAAAAGGGEIGDGERPSLGPGVRTGF</sequence>
<reference evidence="2 3" key="1">
    <citation type="submission" date="2019-05" db="EMBL/GenBank/DDBJ databases">
        <title>Another draft genome of Portunus trituberculatus and its Hox gene families provides insights of decapod evolution.</title>
        <authorList>
            <person name="Jeong J.-H."/>
            <person name="Song I."/>
            <person name="Kim S."/>
            <person name="Choi T."/>
            <person name="Kim D."/>
            <person name="Ryu S."/>
            <person name="Kim W."/>
        </authorList>
    </citation>
    <scope>NUCLEOTIDE SEQUENCE [LARGE SCALE GENOMIC DNA]</scope>
    <source>
        <tissue evidence="2">Muscle</tissue>
    </source>
</reference>
<dbReference type="Proteomes" id="UP000324222">
    <property type="component" value="Unassembled WGS sequence"/>
</dbReference>
<gene>
    <name evidence="2" type="ORF">E2C01_068656</name>
</gene>
<proteinExistence type="predicted"/>
<name>A0A5B7HX02_PORTR</name>
<organism evidence="2 3">
    <name type="scientific">Portunus trituberculatus</name>
    <name type="common">Swimming crab</name>
    <name type="synonym">Neptunus trituberculatus</name>
    <dbReference type="NCBI Taxonomy" id="210409"/>
    <lineage>
        <taxon>Eukaryota</taxon>
        <taxon>Metazoa</taxon>
        <taxon>Ecdysozoa</taxon>
        <taxon>Arthropoda</taxon>
        <taxon>Crustacea</taxon>
        <taxon>Multicrustacea</taxon>
        <taxon>Malacostraca</taxon>
        <taxon>Eumalacostraca</taxon>
        <taxon>Eucarida</taxon>
        <taxon>Decapoda</taxon>
        <taxon>Pleocyemata</taxon>
        <taxon>Brachyura</taxon>
        <taxon>Eubrachyura</taxon>
        <taxon>Portunoidea</taxon>
        <taxon>Portunidae</taxon>
        <taxon>Portuninae</taxon>
        <taxon>Portunus</taxon>
    </lineage>
</organism>
<feature type="region of interest" description="Disordered" evidence="1">
    <location>
        <begin position="166"/>
        <end position="185"/>
    </location>
</feature>
<accession>A0A5B7HX02</accession>
<keyword evidence="3" id="KW-1185">Reference proteome</keyword>
<evidence type="ECO:0000256" key="1">
    <source>
        <dbReference type="SAM" id="MobiDB-lite"/>
    </source>
</evidence>
<evidence type="ECO:0000313" key="2">
    <source>
        <dbReference type="EMBL" id="MPC74299.1"/>
    </source>
</evidence>
<evidence type="ECO:0000313" key="3">
    <source>
        <dbReference type="Proteomes" id="UP000324222"/>
    </source>
</evidence>
<comment type="caution">
    <text evidence="2">The sequence shown here is derived from an EMBL/GenBank/DDBJ whole genome shotgun (WGS) entry which is preliminary data.</text>
</comment>
<protein>
    <submittedName>
        <fullName evidence="2">Uncharacterized protein</fullName>
    </submittedName>
</protein>
<dbReference type="AlphaFoldDB" id="A0A5B7HX02"/>